<dbReference type="Gene3D" id="1.10.443.10">
    <property type="entry name" value="Intergrase catalytic core"/>
    <property type="match status" value="1"/>
</dbReference>
<sequence length="389" mass="44606">MLTQRNTIFSGGERFSYLEVECGLPDYWTTLFVTVELRPKLAQNTIHSILSSIRHLKLWEIVNSRDLISEFASQSFLTSADIASLNEHNTLKRSEVERLIKGTKSKDVISMQVHHPFAMSALDTISAHQQRQRMNVQARFLVFVGKTKLRHSSCRVQLYEQLDKMEAEMERNSPAASRSSGLQGDPNYRSSPPEVYDEVIRLVRVDNPRNPFRDNVRLRNQVMFDIMYETGARGGEILGFQIGDIDWTRRVMKIVRRHDDVLDSRKHQPVAKTEEGEVYITKALAQDLYQYIMKDRSQIEPARSHPYVFVNHRKGVGFGKPVGSATFKTRITKPTSTKAPQIFSEITRHGFRHNFNYRLSMKFDEHNARAAKDPSCLTSALMGPNSGIC</sequence>
<keyword evidence="1" id="KW-0233">DNA recombination</keyword>
<dbReference type="InterPro" id="IPR011010">
    <property type="entry name" value="DNA_brk_join_enz"/>
</dbReference>
<feature type="region of interest" description="Disordered" evidence="2">
    <location>
        <begin position="169"/>
        <end position="191"/>
    </location>
</feature>
<evidence type="ECO:0000256" key="1">
    <source>
        <dbReference type="ARBA" id="ARBA00023172"/>
    </source>
</evidence>
<dbReference type="CDD" id="cd00397">
    <property type="entry name" value="DNA_BRE_C"/>
    <property type="match status" value="1"/>
</dbReference>
<gene>
    <name evidence="4" type="ORF">DL239_18625</name>
</gene>
<organism evidence="4 5">
    <name type="scientific">Parasedimentitalea denitrificans</name>
    <dbReference type="NCBI Taxonomy" id="2211118"/>
    <lineage>
        <taxon>Bacteria</taxon>
        <taxon>Pseudomonadati</taxon>
        <taxon>Pseudomonadota</taxon>
        <taxon>Alphaproteobacteria</taxon>
        <taxon>Rhodobacterales</taxon>
        <taxon>Paracoccaceae</taxon>
        <taxon>Parasedimentitalea</taxon>
    </lineage>
</organism>
<dbReference type="Proteomes" id="UP001429564">
    <property type="component" value="Unassembled WGS sequence"/>
</dbReference>
<reference evidence="4 5" key="1">
    <citation type="submission" date="2018-05" db="EMBL/GenBank/DDBJ databases">
        <authorList>
            <person name="Zhang Y.-J."/>
        </authorList>
    </citation>
    <scope>NUCLEOTIDE SEQUENCE [LARGE SCALE GENOMIC DNA]</scope>
    <source>
        <strain evidence="4 5">CY04</strain>
    </source>
</reference>
<dbReference type="RefSeq" id="WP_167685594.1">
    <property type="nucleotide sequence ID" value="NZ_QHLQ01000024.1"/>
</dbReference>
<dbReference type="Pfam" id="PF00589">
    <property type="entry name" value="Phage_integrase"/>
    <property type="match status" value="1"/>
</dbReference>
<evidence type="ECO:0000313" key="5">
    <source>
        <dbReference type="Proteomes" id="UP001429564"/>
    </source>
</evidence>
<name>A0ABX0WF83_9RHOB</name>
<dbReference type="SUPFAM" id="SSF56349">
    <property type="entry name" value="DNA breaking-rejoining enzymes"/>
    <property type="match status" value="1"/>
</dbReference>
<evidence type="ECO:0000256" key="2">
    <source>
        <dbReference type="SAM" id="MobiDB-lite"/>
    </source>
</evidence>
<proteinExistence type="predicted"/>
<evidence type="ECO:0000313" key="4">
    <source>
        <dbReference type="EMBL" id="NIZ62985.1"/>
    </source>
</evidence>
<feature type="domain" description="Tyr recombinase" evidence="3">
    <location>
        <begin position="189"/>
        <end position="389"/>
    </location>
</feature>
<keyword evidence="5" id="KW-1185">Reference proteome</keyword>
<protein>
    <submittedName>
        <fullName evidence="4">Site-specific integrase</fullName>
    </submittedName>
</protein>
<accession>A0ABX0WF83</accession>
<dbReference type="EMBL" id="QHLQ01000024">
    <property type="protein sequence ID" value="NIZ62985.1"/>
    <property type="molecule type" value="Genomic_DNA"/>
</dbReference>
<evidence type="ECO:0000259" key="3">
    <source>
        <dbReference type="PROSITE" id="PS51898"/>
    </source>
</evidence>
<comment type="caution">
    <text evidence="4">The sequence shown here is derived from an EMBL/GenBank/DDBJ whole genome shotgun (WGS) entry which is preliminary data.</text>
</comment>
<dbReference type="InterPro" id="IPR013762">
    <property type="entry name" value="Integrase-like_cat_sf"/>
</dbReference>
<dbReference type="InterPro" id="IPR002104">
    <property type="entry name" value="Integrase_catalytic"/>
</dbReference>
<dbReference type="PROSITE" id="PS51898">
    <property type="entry name" value="TYR_RECOMBINASE"/>
    <property type="match status" value="1"/>
</dbReference>